<evidence type="ECO:0000259" key="9">
    <source>
        <dbReference type="PROSITE" id="PS00794"/>
    </source>
</evidence>
<dbReference type="AlphaFoldDB" id="A0A0D0GXG6"/>
<keyword evidence="7" id="KW-0067">ATP-binding</keyword>
<dbReference type="UniPathway" id="UPA00077">
    <property type="reaction ID" value="UER00155"/>
</dbReference>
<dbReference type="GO" id="GO:0003848">
    <property type="term" value="F:2-amino-4-hydroxy-6-hydroxymethyldihydropteridine diphosphokinase activity"/>
    <property type="evidence" value="ECO:0007669"/>
    <property type="project" value="UniProtKB-EC"/>
</dbReference>
<dbReference type="CDD" id="cd00483">
    <property type="entry name" value="HPPK"/>
    <property type="match status" value="1"/>
</dbReference>
<evidence type="ECO:0000256" key="1">
    <source>
        <dbReference type="ARBA" id="ARBA00000198"/>
    </source>
</evidence>
<accession>A0A0D0GXG6</accession>
<keyword evidence="4 10" id="KW-0808">Transferase</keyword>
<dbReference type="GO" id="GO:0005524">
    <property type="term" value="F:ATP binding"/>
    <property type="evidence" value="ECO:0007669"/>
    <property type="project" value="UniProtKB-KW"/>
</dbReference>
<dbReference type="Proteomes" id="UP000032047">
    <property type="component" value="Unassembled WGS sequence"/>
</dbReference>
<dbReference type="Pfam" id="PF01288">
    <property type="entry name" value="HPPK"/>
    <property type="match status" value="1"/>
</dbReference>
<evidence type="ECO:0000256" key="2">
    <source>
        <dbReference type="ARBA" id="ARBA00005051"/>
    </source>
</evidence>
<dbReference type="Gene3D" id="3.30.70.560">
    <property type="entry name" value="7,8-Dihydro-6-hydroxymethylpterin-pyrophosphokinase HPPK"/>
    <property type="match status" value="1"/>
</dbReference>
<sequence length="178" mass="20454">MEHIAYIALGSNIGDRFDYLRKAVTALNNHSCISVLATSSVYETDPVGYVEQACFLNMVVKVATSLSPFALLEATMDIEKQFGRKREVHWGPRTLDLDILLYNHENIETEQLIIPHPRMYERAFVLIPLFEIDESLIIPSVQRPLRSYVEQLSDQGVRIWKSRKAVEEQFMLARKEGV</sequence>
<dbReference type="PROSITE" id="PS00794">
    <property type="entry name" value="HPPK"/>
    <property type="match status" value="1"/>
</dbReference>
<keyword evidence="8" id="KW-0289">Folate biosynthesis</keyword>
<dbReference type="PANTHER" id="PTHR43071:SF1">
    <property type="entry name" value="2-AMINO-4-HYDROXY-6-HYDROXYMETHYLDIHYDROPTERIDINE PYROPHOSPHOKINASE"/>
    <property type="match status" value="1"/>
</dbReference>
<dbReference type="RefSeq" id="WP_021095796.1">
    <property type="nucleotide sequence ID" value="NZ_ANOC01000060.1"/>
</dbReference>
<comment type="caution">
    <text evidence="10">The sequence shown here is derived from an EMBL/GenBank/DDBJ whole genome shotgun (WGS) entry which is preliminary data.</text>
</comment>
<evidence type="ECO:0000256" key="7">
    <source>
        <dbReference type="ARBA" id="ARBA00022840"/>
    </source>
</evidence>
<evidence type="ECO:0000256" key="8">
    <source>
        <dbReference type="ARBA" id="ARBA00022909"/>
    </source>
</evidence>
<proteinExistence type="predicted"/>
<comment type="catalytic activity">
    <reaction evidence="1">
        <text>6-hydroxymethyl-7,8-dihydropterin + ATP = (7,8-dihydropterin-6-yl)methyl diphosphate + AMP + H(+)</text>
        <dbReference type="Rhea" id="RHEA:11412"/>
        <dbReference type="ChEBI" id="CHEBI:15378"/>
        <dbReference type="ChEBI" id="CHEBI:30616"/>
        <dbReference type="ChEBI" id="CHEBI:44841"/>
        <dbReference type="ChEBI" id="CHEBI:72950"/>
        <dbReference type="ChEBI" id="CHEBI:456215"/>
        <dbReference type="EC" id="2.7.6.3"/>
    </reaction>
</comment>
<evidence type="ECO:0000313" key="10">
    <source>
        <dbReference type="EMBL" id="KIP20516.1"/>
    </source>
</evidence>
<protein>
    <recommendedName>
        <fullName evidence="3">2-amino-4-hydroxy-6-hydroxymethyldihydropteridine diphosphokinase</fullName>
        <ecNumber evidence="3">2.7.6.3</ecNumber>
    </recommendedName>
</protein>
<evidence type="ECO:0000256" key="4">
    <source>
        <dbReference type="ARBA" id="ARBA00022679"/>
    </source>
</evidence>
<dbReference type="GO" id="GO:0046654">
    <property type="term" value="P:tetrahydrofolate biosynthetic process"/>
    <property type="evidence" value="ECO:0007669"/>
    <property type="project" value="UniProtKB-UniPathway"/>
</dbReference>
<evidence type="ECO:0000256" key="3">
    <source>
        <dbReference type="ARBA" id="ARBA00013253"/>
    </source>
</evidence>
<dbReference type="EC" id="2.7.6.3" evidence="3"/>
<keyword evidence="6 10" id="KW-0418">Kinase</keyword>
<keyword evidence="5" id="KW-0547">Nucleotide-binding</keyword>
<evidence type="ECO:0000256" key="5">
    <source>
        <dbReference type="ARBA" id="ARBA00022741"/>
    </source>
</evidence>
<dbReference type="NCBIfam" id="TIGR01498">
    <property type="entry name" value="folK"/>
    <property type="match status" value="1"/>
</dbReference>
<dbReference type="InterPro" id="IPR000550">
    <property type="entry name" value="Hppk"/>
</dbReference>
<dbReference type="InterPro" id="IPR035907">
    <property type="entry name" value="Hppk_sf"/>
</dbReference>
<dbReference type="GO" id="GO:0046656">
    <property type="term" value="P:folic acid biosynthetic process"/>
    <property type="evidence" value="ECO:0007669"/>
    <property type="project" value="UniProtKB-KW"/>
</dbReference>
<feature type="domain" description="7,8-dihydro-6-hydroxymethylpterin-pyrophosphokinase" evidence="9">
    <location>
        <begin position="89"/>
        <end position="100"/>
    </location>
</feature>
<evidence type="ECO:0000313" key="11">
    <source>
        <dbReference type="Proteomes" id="UP000032047"/>
    </source>
</evidence>
<dbReference type="PANTHER" id="PTHR43071">
    <property type="entry name" value="2-AMINO-4-HYDROXY-6-HYDROXYMETHYLDIHYDROPTERIDINE PYROPHOSPHOKINASE"/>
    <property type="match status" value="1"/>
</dbReference>
<dbReference type="SUPFAM" id="SSF55083">
    <property type="entry name" value="6-hydroxymethyl-7,8-dihydropterin pyrophosphokinase, HPPK"/>
    <property type="match status" value="1"/>
</dbReference>
<reference evidence="10 11" key="1">
    <citation type="submission" date="2015-01" db="EMBL/GenBank/DDBJ databases">
        <title>Genome sequence of Anoxybacillus ayderensis strain AB04.</title>
        <authorList>
            <person name="Belduz A.O."/>
            <person name="Canakci S."/>
            <person name="Chan K.-G."/>
            <person name="Kahar U.M."/>
            <person name="Yaakob A.S."/>
            <person name="Chan C.S."/>
            <person name="Goh K.M."/>
        </authorList>
    </citation>
    <scope>NUCLEOTIDE SEQUENCE [LARGE SCALE GENOMIC DNA]</scope>
    <source>
        <strain evidence="10 11">AB04</strain>
    </source>
</reference>
<organism evidence="10 11">
    <name type="scientific">Anoxybacillus ayderensis</name>
    <dbReference type="NCBI Taxonomy" id="265546"/>
    <lineage>
        <taxon>Bacteria</taxon>
        <taxon>Bacillati</taxon>
        <taxon>Bacillota</taxon>
        <taxon>Bacilli</taxon>
        <taxon>Bacillales</taxon>
        <taxon>Anoxybacillaceae</taxon>
        <taxon>Anoxybacillus</taxon>
    </lineage>
</organism>
<gene>
    <name evidence="10" type="ORF">JV16_02356</name>
</gene>
<comment type="pathway">
    <text evidence="2">Cofactor biosynthesis; tetrahydrofolate biosynthesis; 2-amino-4-hydroxy-6-hydroxymethyl-7,8-dihydropteridine diphosphate from 7,8-dihydroneopterin triphosphate: step 4/4.</text>
</comment>
<keyword evidence="11" id="KW-1185">Reference proteome</keyword>
<evidence type="ECO:0000256" key="6">
    <source>
        <dbReference type="ARBA" id="ARBA00022777"/>
    </source>
</evidence>
<dbReference type="PATRIC" id="fig|265546.4.peg.2368"/>
<name>A0A0D0GXG6_9BACL</name>
<dbReference type="EMBL" id="JXTG01000015">
    <property type="protein sequence ID" value="KIP20516.1"/>
    <property type="molecule type" value="Genomic_DNA"/>
</dbReference>
<dbReference type="GO" id="GO:0016301">
    <property type="term" value="F:kinase activity"/>
    <property type="evidence" value="ECO:0007669"/>
    <property type="project" value="UniProtKB-KW"/>
</dbReference>